<dbReference type="HOGENOM" id="CLU_048199_5_0_7"/>
<dbReference type="InterPro" id="IPR029063">
    <property type="entry name" value="SAM-dependent_MTases_sf"/>
</dbReference>
<accession>E6WXY3</accession>
<gene>
    <name evidence="1" type="ordered locus">Nitsa_0030</name>
</gene>
<dbReference type="KEGG" id="nsa:Nitsa_0030"/>
<dbReference type="SUPFAM" id="SSF53335">
    <property type="entry name" value="S-adenosyl-L-methionine-dependent methyltransferases"/>
    <property type="match status" value="1"/>
</dbReference>
<proteinExistence type="predicted"/>
<evidence type="ECO:0000313" key="2">
    <source>
        <dbReference type="Proteomes" id="UP000008633"/>
    </source>
</evidence>
<name>E6WXY3_NITSE</name>
<reference evidence="1 2" key="1">
    <citation type="journal article" date="2011" name="Stand. Genomic Sci.">
        <title>Complete genome sequence of Nitratifractor salsuginis type strain (E9I37-1).</title>
        <authorList>
            <person name="Anderson I."/>
            <person name="Sikorski J."/>
            <person name="Zeytun A."/>
            <person name="Nolan M."/>
            <person name="Lapidus A."/>
            <person name="Lucas S."/>
            <person name="Hammon N."/>
            <person name="Deshpande S."/>
            <person name="Cheng J.F."/>
            <person name="Tapia R."/>
            <person name="Han C."/>
            <person name="Goodwin L."/>
            <person name="Pitluck S."/>
            <person name="Liolios K."/>
            <person name="Pagani I."/>
            <person name="Ivanova N."/>
            <person name="Huntemann M."/>
            <person name="Mavromatis K."/>
            <person name="Ovchinikova G."/>
            <person name="Pati A."/>
            <person name="Chen A."/>
            <person name="Palaniappan K."/>
            <person name="Land M."/>
            <person name="Hauser L."/>
            <person name="Brambilla E.M."/>
            <person name="Ngatchou-Djao O.D."/>
            <person name="Rohde M."/>
            <person name="Tindall B.J."/>
            <person name="Goker M."/>
            <person name="Detter J.C."/>
            <person name="Woyke T."/>
            <person name="Bristow J."/>
            <person name="Eisen J.A."/>
            <person name="Markowitz V."/>
            <person name="Hugenholtz P."/>
            <person name="Klenk H.P."/>
            <person name="Kyrpides N.C."/>
        </authorList>
    </citation>
    <scope>NUCLEOTIDE SEQUENCE [LARGE SCALE GENOMIC DNA]</scope>
    <source>
        <strain evidence="2">DSM 16511 / JCM 12458 / E9I37-1</strain>
    </source>
</reference>
<dbReference type="Pfam" id="PF01564">
    <property type="entry name" value="Spermine_synth"/>
    <property type="match status" value="1"/>
</dbReference>
<organism evidence="1 2">
    <name type="scientific">Nitratifractor salsuginis (strain DSM 16511 / JCM 12458 / E9I37-1)</name>
    <dbReference type="NCBI Taxonomy" id="749222"/>
    <lineage>
        <taxon>Bacteria</taxon>
        <taxon>Pseudomonadati</taxon>
        <taxon>Campylobacterota</taxon>
        <taxon>Epsilonproteobacteria</taxon>
        <taxon>Campylobacterales</taxon>
        <taxon>Sulfurovaceae</taxon>
        <taxon>Nitratifractor</taxon>
    </lineage>
</organism>
<dbReference type="Proteomes" id="UP000008633">
    <property type="component" value="Chromosome"/>
</dbReference>
<keyword evidence="2" id="KW-1185">Reference proteome</keyword>
<dbReference type="STRING" id="749222.Nitsa_0030"/>
<dbReference type="eggNOG" id="COG0421">
    <property type="taxonomic scope" value="Bacteria"/>
</dbReference>
<evidence type="ECO:0000313" key="1">
    <source>
        <dbReference type="EMBL" id="ADV45304.1"/>
    </source>
</evidence>
<reference evidence="2" key="2">
    <citation type="submission" date="2011-01" db="EMBL/GenBank/DDBJ databases">
        <title>The complete genome of Nitratifractor salsuginis DSM 16511.</title>
        <authorList>
            <consortium name="US DOE Joint Genome Institute (JGI-PGF)"/>
            <person name="Lucas S."/>
            <person name="Copeland A."/>
            <person name="Lapidus A."/>
            <person name="Bruce D."/>
            <person name="Goodwin L."/>
            <person name="Pitluck S."/>
            <person name="Kyrpides N."/>
            <person name="Mavromatis K."/>
            <person name="Ivanova N."/>
            <person name="Mikhailova N."/>
            <person name="Zeytun A."/>
            <person name="Detter J.C."/>
            <person name="Tapia R."/>
            <person name="Han C."/>
            <person name="Land M."/>
            <person name="Hauser L."/>
            <person name="Markowitz V."/>
            <person name="Cheng J.-F."/>
            <person name="Hugenholtz P."/>
            <person name="Woyke T."/>
            <person name="Wu D."/>
            <person name="Tindall B."/>
            <person name="Schuetze A."/>
            <person name="Brambilla E."/>
            <person name="Klenk H.-P."/>
            <person name="Eisen J.A."/>
        </authorList>
    </citation>
    <scope>NUCLEOTIDE SEQUENCE [LARGE SCALE GENOMIC DNA]</scope>
    <source>
        <strain evidence="2">DSM 16511 / JCM 12458 / E9I37-1</strain>
    </source>
</reference>
<protein>
    <submittedName>
        <fullName evidence="1">Spermine synthase</fullName>
    </submittedName>
</protein>
<dbReference type="Gene3D" id="3.40.50.150">
    <property type="entry name" value="Vaccinia Virus protein VP39"/>
    <property type="match status" value="1"/>
</dbReference>
<dbReference type="OrthoDB" id="9793120at2"/>
<sequence length="198" mass="22613">MKEFHFIRDEMLVHVPVCTHADPRRILVVGGCDNIRTELGKYSIFEEIIHIDAHGAAEALRGLGAKKFDVAIVADDRFGADREFWIELTKLLDEKGLASAMMSDIITQPERSKEELKTLGAIYRIVMPYRYEGELQSDGILPNRYLVLASRFYHPTADINLQRADLTDGFRYYNSDIAVAAFQTPTFVNREYLGIIKR</sequence>
<dbReference type="AlphaFoldDB" id="E6WXY3"/>
<dbReference type="RefSeq" id="WP_013553001.1">
    <property type="nucleotide sequence ID" value="NC_014935.1"/>
</dbReference>
<dbReference type="EMBL" id="CP002452">
    <property type="protein sequence ID" value="ADV45304.1"/>
    <property type="molecule type" value="Genomic_DNA"/>
</dbReference>